<gene>
    <name evidence="1" type="ORF">M0H32_25765</name>
</gene>
<dbReference type="InterPro" id="IPR037079">
    <property type="entry name" value="AF2212/PG0164-like_sf"/>
</dbReference>
<dbReference type="InterPro" id="IPR015018">
    <property type="entry name" value="DUF1905"/>
</dbReference>
<proteinExistence type="predicted"/>
<keyword evidence="2" id="KW-1185">Reference proteome</keyword>
<evidence type="ECO:0000313" key="1">
    <source>
        <dbReference type="EMBL" id="MCK7615591.1"/>
    </source>
</evidence>
<protein>
    <submittedName>
        <fullName evidence="1">DUF1905 domain-containing protein</fullName>
    </submittedName>
</protein>
<dbReference type="SUPFAM" id="SSF141694">
    <property type="entry name" value="AF2212/PG0164-like"/>
    <property type="match status" value="1"/>
</dbReference>
<comment type="caution">
    <text evidence="1">The sequence shown here is derived from an EMBL/GenBank/DDBJ whole genome shotgun (WGS) entry which is preliminary data.</text>
</comment>
<reference evidence="1" key="1">
    <citation type="submission" date="2022-04" db="EMBL/GenBank/DDBJ databases">
        <title>Roseibium sp. CAU 1639 isolated from mud.</title>
        <authorList>
            <person name="Kim W."/>
        </authorList>
    </citation>
    <scope>NUCLEOTIDE SEQUENCE</scope>
    <source>
        <strain evidence="1">CAU 1639</strain>
    </source>
</reference>
<dbReference type="RefSeq" id="WP_248159290.1">
    <property type="nucleotide sequence ID" value="NZ_JALNMJ010000027.1"/>
</dbReference>
<dbReference type="EMBL" id="JALNMJ010000027">
    <property type="protein sequence ID" value="MCK7615591.1"/>
    <property type="molecule type" value="Genomic_DNA"/>
</dbReference>
<accession>A0ABT0H1P4</accession>
<dbReference type="Proteomes" id="UP001431221">
    <property type="component" value="Unassembled WGS sequence"/>
</dbReference>
<organism evidence="1 2">
    <name type="scientific">Roseibium sediminicola</name>
    <dbReference type="NCBI Taxonomy" id="2933272"/>
    <lineage>
        <taxon>Bacteria</taxon>
        <taxon>Pseudomonadati</taxon>
        <taxon>Pseudomonadota</taxon>
        <taxon>Alphaproteobacteria</taxon>
        <taxon>Hyphomicrobiales</taxon>
        <taxon>Stappiaceae</taxon>
        <taxon>Roseibium</taxon>
    </lineage>
</organism>
<dbReference type="Pfam" id="PF08922">
    <property type="entry name" value="DUF1905"/>
    <property type="match status" value="1"/>
</dbReference>
<sequence length="104" mass="11367">MLDLLTFSGDLWLHQGPGGWTFITLPSDCAEQIRFYTGSRKGRAWGMIKVSARIGSSSWDTTIWPDKASGSFLLPVKAAVRKKEKIAAGDTVEVSLQLLVPPGF</sequence>
<evidence type="ECO:0000313" key="2">
    <source>
        <dbReference type="Proteomes" id="UP001431221"/>
    </source>
</evidence>
<dbReference type="Gene3D" id="2.40.30.100">
    <property type="entry name" value="AF2212/PG0164-like"/>
    <property type="match status" value="1"/>
</dbReference>
<name>A0ABT0H1P4_9HYPH</name>